<evidence type="ECO:0000259" key="9">
    <source>
        <dbReference type="Pfam" id="PF03873"/>
    </source>
</evidence>
<evidence type="ECO:0000256" key="7">
    <source>
        <dbReference type="PIRNR" id="PIRNR016938"/>
    </source>
</evidence>
<dbReference type="EMBL" id="JAFEUM010000007">
    <property type="protein sequence ID" value="MBM7037906.1"/>
    <property type="molecule type" value="Genomic_DNA"/>
</dbReference>
<dbReference type="PIRSF" id="PIRSF016938">
    <property type="entry name" value="RseA"/>
    <property type="match status" value="1"/>
</dbReference>
<dbReference type="CDD" id="cd16328">
    <property type="entry name" value="RseA_N"/>
    <property type="match status" value="1"/>
</dbReference>
<dbReference type="InterPro" id="IPR036147">
    <property type="entry name" value="Anti-sigma_E_RseA_N_sf"/>
</dbReference>
<evidence type="ECO:0000256" key="4">
    <source>
        <dbReference type="ARBA" id="ARBA00022692"/>
    </source>
</evidence>
<dbReference type="PANTHER" id="PTHR38104">
    <property type="match status" value="1"/>
</dbReference>
<dbReference type="Pfam" id="PF03873">
    <property type="entry name" value="RseA_C"/>
    <property type="match status" value="1"/>
</dbReference>
<comment type="subcellular location">
    <subcellularLocation>
        <location evidence="7">Cell inner membrane</location>
    </subcellularLocation>
    <subcellularLocation>
        <location evidence="1">Cell membrane</location>
        <topology evidence="1">Single-pass membrane protein</topology>
    </subcellularLocation>
</comment>
<sequence>MANREQVSALMDGESIDIEVIHDLENDAQLGRSWQNYHVIGDTLRGEEPLNPQWDIAASVAAALEQEPAHNPHALHEGPSVVPVQQVDEQPTPKQARWSRPAWLSQLGQVAIAASVSLAVVVGVQQYSGIGGEDAAITQPPVLQTVPFAGTVEPVSLTQDSLRSSVEPQLTEQELMQQRQKINAMMQDYELQLRFLSGEQVVTE</sequence>
<dbReference type="InterPro" id="IPR026279">
    <property type="entry name" value="RseA"/>
</dbReference>
<dbReference type="RefSeq" id="WP_205159406.1">
    <property type="nucleotide sequence ID" value="NZ_JAFEUM010000007.1"/>
</dbReference>
<feature type="domain" description="Anti sigma-E protein RseA N-terminal" evidence="8">
    <location>
        <begin position="1"/>
        <end position="96"/>
    </location>
</feature>
<dbReference type="InterPro" id="IPR005572">
    <property type="entry name" value="Anti-sigma_E_RseA_N"/>
</dbReference>
<proteinExistence type="inferred from homology"/>
<dbReference type="Proteomes" id="UP000809621">
    <property type="component" value="Unassembled WGS sequence"/>
</dbReference>
<dbReference type="Pfam" id="PF03872">
    <property type="entry name" value="RseA_N"/>
    <property type="match status" value="1"/>
</dbReference>
<evidence type="ECO:0000256" key="3">
    <source>
        <dbReference type="ARBA" id="ARBA00022475"/>
    </source>
</evidence>
<keyword evidence="4" id="KW-0812">Transmembrane</keyword>
<dbReference type="SUPFAM" id="SSF89069">
    <property type="entry name" value="N-terminal, cytoplasmic domain of anti-sigmaE factor RseA"/>
    <property type="match status" value="1"/>
</dbReference>
<reference evidence="10 11" key="1">
    <citation type="submission" date="2021-02" db="EMBL/GenBank/DDBJ databases">
        <authorList>
            <person name="Park J.-S."/>
        </authorList>
    </citation>
    <scope>NUCLEOTIDE SEQUENCE [LARGE SCALE GENOMIC DNA]</scope>
    <source>
        <strain evidence="10 11">188UL20-2</strain>
    </source>
</reference>
<dbReference type="PANTHER" id="PTHR38104:SF1">
    <property type="entry name" value="ANTI-SIGMA-E FACTOR RSEA"/>
    <property type="match status" value="1"/>
</dbReference>
<keyword evidence="11" id="KW-1185">Reference proteome</keyword>
<evidence type="ECO:0000256" key="1">
    <source>
        <dbReference type="ARBA" id="ARBA00004162"/>
    </source>
</evidence>
<gene>
    <name evidence="10" type="ORF">JQC93_16000</name>
</gene>
<comment type="function">
    <text evidence="7">An anti-sigma factor for extracytoplasmic function (ECF) sigma factor sigma-E (RpoE). ECF sigma factors are held in an inactive form by an anti-sigma factor until released by regulated intramembrane proteolysis (RIP). RIP occurs when an extracytoplasmic signal triggers a concerted proteolytic cascade to transmit information and elicit cellular responses. The membrane-spanning regulatory substrate protein is first cut periplasmically (site-1 protease, S1P, DegS), then within the membrane itself (site-2 protease, S2P, RseP), while cytoplasmic proteases finish degrading the anti-sigma factor, liberating sigma-E.</text>
</comment>
<evidence type="ECO:0000256" key="6">
    <source>
        <dbReference type="ARBA" id="ARBA00023136"/>
    </source>
</evidence>
<keyword evidence="7" id="KW-0997">Cell inner membrane</keyword>
<organism evidence="10 11">
    <name type="scientific">Vibrio ulleungensis</name>
    <dbReference type="NCBI Taxonomy" id="2807619"/>
    <lineage>
        <taxon>Bacteria</taxon>
        <taxon>Pseudomonadati</taxon>
        <taxon>Pseudomonadota</taxon>
        <taxon>Gammaproteobacteria</taxon>
        <taxon>Vibrionales</taxon>
        <taxon>Vibrionaceae</taxon>
        <taxon>Vibrio</taxon>
    </lineage>
</organism>
<evidence type="ECO:0000313" key="11">
    <source>
        <dbReference type="Proteomes" id="UP000809621"/>
    </source>
</evidence>
<evidence type="ECO:0000259" key="8">
    <source>
        <dbReference type="Pfam" id="PF03872"/>
    </source>
</evidence>
<protein>
    <recommendedName>
        <fullName evidence="7">Anti-sigma-E factor RseA</fullName>
    </recommendedName>
    <alternativeName>
        <fullName evidence="7">Regulator of SigE</fullName>
    </alternativeName>
    <alternativeName>
        <fullName evidence="7">Sigma-E anti-sigma factor RseA</fullName>
    </alternativeName>
    <alternativeName>
        <fullName evidence="7">Sigma-E factor negative regulatory protein</fullName>
    </alternativeName>
</protein>
<dbReference type="Gene3D" id="1.20.5.3960">
    <property type="match status" value="1"/>
</dbReference>
<dbReference type="InterPro" id="IPR005573">
    <property type="entry name" value="Anti-sigma_E_RseA_C"/>
</dbReference>
<dbReference type="Gene3D" id="1.10.10.880">
    <property type="entry name" value="Anti sigma-E protein RseA, N-terminal domain"/>
    <property type="match status" value="1"/>
</dbReference>
<keyword evidence="3 7" id="KW-1003">Cell membrane</keyword>
<name>A0ABS2HPW0_9VIBR</name>
<feature type="domain" description="Anti sigma-E protein RseA C-terminal" evidence="9">
    <location>
        <begin position="141"/>
        <end position="194"/>
    </location>
</feature>
<dbReference type="InterPro" id="IPR052383">
    <property type="entry name" value="Anti-sigma-E_RseA-like"/>
</dbReference>
<evidence type="ECO:0000256" key="5">
    <source>
        <dbReference type="ARBA" id="ARBA00022989"/>
    </source>
</evidence>
<comment type="caution">
    <text evidence="10">The sequence shown here is derived from an EMBL/GenBank/DDBJ whole genome shotgun (WGS) entry which is preliminary data.</text>
</comment>
<keyword evidence="6 7" id="KW-0472">Membrane</keyword>
<comment type="subunit">
    <text evidence="7">Interacts 1:1 with ECF RNA polymerase sigma-E (RpoE); this inhibits the interaction of sigma-E with the RNA polymerase catalytic core and leads to a decreased expression of sigma-E-regulated genes. Interacts with RseB.</text>
</comment>
<evidence type="ECO:0000313" key="10">
    <source>
        <dbReference type="EMBL" id="MBM7037906.1"/>
    </source>
</evidence>
<comment type="similarity">
    <text evidence="2 7">Belongs to the RseA family.</text>
</comment>
<evidence type="ECO:0000256" key="2">
    <source>
        <dbReference type="ARBA" id="ARBA00005837"/>
    </source>
</evidence>
<accession>A0ABS2HPW0</accession>
<keyword evidence="5" id="KW-1133">Transmembrane helix</keyword>